<comment type="caution">
    <text evidence="1">The sequence shown here is derived from an EMBL/GenBank/DDBJ whole genome shotgun (WGS) entry which is preliminary data.</text>
</comment>
<proteinExistence type="predicted"/>
<evidence type="ECO:0008006" key="2">
    <source>
        <dbReference type="Google" id="ProtNLM"/>
    </source>
</evidence>
<name>X1N944_9ZZZZ</name>
<dbReference type="Gene3D" id="3.90.190.20">
    <property type="entry name" value="Mur ligase, C-terminal domain"/>
    <property type="match status" value="1"/>
</dbReference>
<gene>
    <name evidence="1" type="ORF">S06H3_16155</name>
</gene>
<sequence length="89" mass="10022">MFQDFVKVFKAASLDKLIITDIYDVAGRELKNLKKKVNSKKLIEAIGKKGACYLPKSKIINYLRKNLEGGEVVIIMGAGDIYKLCEELK</sequence>
<reference evidence="1" key="1">
    <citation type="journal article" date="2014" name="Front. Microbiol.">
        <title>High frequency of phylogenetically diverse reductive dehalogenase-homologous genes in deep subseafloor sedimentary metagenomes.</title>
        <authorList>
            <person name="Kawai M."/>
            <person name="Futagami T."/>
            <person name="Toyoda A."/>
            <person name="Takaki Y."/>
            <person name="Nishi S."/>
            <person name="Hori S."/>
            <person name="Arai W."/>
            <person name="Tsubouchi T."/>
            <person name="Morono Y."/>
            <person name="Uchiyama I."/>
            <person name="Ito T."/>
            <person name="Fujiyama A."/>
            <person name="Inagaki F."/>
            <person name="Takami H."/>
        </authorList>
    </citation>
    <scope>NUCLEOTIDE SEQUENCE</scope>
    <source>
        <strain evidence="1">Expedition CK06-06</strain>
    </source>
</reference>
<protein>
    <recommendedName>
        <fullName evidence="2">Mur ligase C-terminal domain-containing protein</fullName>
    </recommendedName>
</protein>
<accession>X1N944</accession>
<dbReference type="EMBL" id="BARV01007982">
    <property type="protein sequence ID" value="GAI15149.1"/>
    <property type="molecule type" value="Genomic_DNA"/>
</dbReference>
<dbReference type="GO" id="GO:0016881">
    <property type="term" value="F:acid-amino acid ligase activity"/>
    <property type="evidence" value="ECO:0007669"/>
    <property type="project" value="InterPro"/>
</dbReference>
<organism evidence="1">
    <name type="scientific">marine sediment metagenome</name>
    <dbReference type="NCBI Taxonomy" id="412755"/>
    <lineage>
        <taxon>unclassified sequences</taxon>
        <taxon>metagenomes</taxon>
        <taxon>ecological metagenomes</taxon>
    </lineage>
</organism>
<dbReference type="AlphaFoldDB" id="X1N944"/>
<evidence type="ECO:0000313" key="1">
    <source>
        <dbReference type="EMBL" id="GAI15149.1"/>
    </source>
</evidence>
<dbReference type="SUPFAM" id="SSF53244">
    <property type="entry name" value="MurD-like peptide ligases, peptide-binding domain"/>
    <property type="match status" value="1"/>
</dbReference>
<dbReference type="InterPro" id="IPR036615">
    <property type="entry name" value="Mur_ligase_C_dom_sf"/>
</dbReference>